<evidence type="ECO:0000256" key="5">
    <source>
        <dbReference type="SAM" id="MobiDB-lite"/>
    </source>
</evidence>
<reference evidence="7 8" key="1">
    <citation type="submission" date="2021-01" db="EMBL/GenBank/DDBJ databases">
        <title>Whole genome shotgun sequence of Microbispora corallina NBRC 16416.</title>
        <authorList>
            <person name="Komaki H."/>
            <person name="Tamura T."/>
        </authorList>
    </citation>
    <scope>NUCLEOTIDE SEQUENCE [LARGE SCALE GENOMIC DNA]</scope>
    <source>
        <strain evidence="7 8">NBRC 16416</strain>
    </source>
</reference>
<dbReference type="InterPro" id="IPR050090">
    <property type="entry name" value="Tyrosine_recombinase_XerCD"/>
</dbReference>
<keyword evidence="3" id="KW-0238">DNA-binding</keyword>
<dbReference type="Pfam" id="PF00589">
    <property type="entry name" value="Phage_integrase"/>
    <property type="match status" value="1"/>
</dbReference>
<dbReference type="InterPro" id="IPR002104">
    <property type="entry name" value="Integrase_catalytic"/>
</dbReference>
<dbReference type="PANTHER" id="PTHR30349:SF64">
    <property type="entry name" value="PROPHAGE INTEGRASE INTD-RELATED"/>
    <property type="match status" value="1"/>
</dbReference>
<dbReference type="InterPro" id="IPR011010">
    <property type="entry name" value="DNA_brk_join_enz"/>
</dbReference>
<keyword evidence="4" id="KW-0233">DNA recombination</keyword>
<organism evidence="7 8">
    <name type="scientific">Microbispora corallina</name>
    <dbReference type="NCBI Taxonomy" id="83302"/>
    <lineage>
        <taxon>Bacteria</taxon>
        <taxon>Bacillati</taxon>
        <taxon>Actinomycetota</taxon>
        <taxon>Actinomycetes</taxon>
        <taxon>Streptosporangiales</taxon>
        <taxon>Streptosporangiaceae</taxon>
        <taxon>Microbispora</taxon>
    </lineage>
</organism>
<evidence type="ECO:0000313" key="8">
    <source>
        <dbReference type="Proteomes" id="UP000603904"/>
    </source>
</evidence>
<dbReference type="Pfam" id="PF14659">
    <property type="entry name" value="Phage_int_SAM_3"/>
    <property type="match status" value="1"/>
</dbReference>
<evidence type="ECO:0000256" key="3">
    <source>
        <dbReference type="ARBA" id="ARBA00023125"/>
    </source>
</evidence>
<dbReference type="RefSeq" id="WP_344056900.1">
    <property type="nucleotide sequence ID" value="NZ_BAAAGP010000030.1"/>
</dbReference>
<keyword evidence="2" id="KW-0229">DNA integration</keyword>
<evidence type="ECO:0000313" key="7">
    <source>
        <dbReference type="EMBL" id="GIH44462.1"/>
    </source>
</evidence>
<protein>
    <submittedName>
        <fullName evidence="7">Site-specific integrase</fullName>
    </submittedName>
</protein>
<accession>A0ABQ4GBP3</accession>
<evidence type="ECO:0000259" key="6">
    <source>
        <dbReference type="PROSITE" id="PS51898"/>
    </source>
</evidence>
<dbReference type="PROSITE" id="PS51898">
    <property type="entry name" value="TYR_RECOMBINASE"/>
    <property type="match status" value="1"/>
</dbReference>
<proteinExistence type="inferred from homology"/>
<feature type="region of interest" description="Disordered" evidence="5">
    <location>
        <begin position="1"/>
        <end position="22"/>
    </location>
</feature>
<dbReference type="SUPFAM" id="SSF56349">
    <property type="entry name" value="DNA breaking-rejoining enzymes"/>
    <property type="match status" value="2"/>
</dbReference>
<evidence type="ECO:0000256" key="2">
    <source>
        <dbReference type="ARBA" id="ARBA00022908"/>
    </source>
</evidence>
<keyword evidence="8" id="KW-1185">Reference proteome</keyword>
<feature type="region of interest" description="Disordered" evidence="5">
    <location>
        <begin position="39"/>
        <end position="61"/>
    </location>
</feature>
<comment type="similarity">
    <text evidence="1">Belongs to the 'phage' integrase family.</text>
</comment>
<dbReference type="InterPro" id="IPR004107">
    <property type="entry name" value="Integrase_SAM-like_N"/>
</dbReference>
<evidence type="ECO:0000256" key="4">
    <source>
        <dbReference type="ARBA" id="ARBA00023172"/>
    </source>
</evidence>
<dbReference type="PANTHER" id="PTHR30349">
    <property type="entry name" value="PHAGE INTEGRASE-RELATED"/>
    <property type="match status" value="1"/>
</dbReference>
<gene>
    <name evidence="7" type="ORF">Mco01_74620</name>
</gene>
<evidence type="ECO:0000256" key="1">
    <source>
        <dbReference type="ARBA" id="ARBA00008857"/>
    </source>
</evidence>
<dbReference type="Gene3D" id="1.10.443.10">
    <property type="entry name" value="Intergrase catalytic core"/>
    <property type="match status" value="1"/>
</dbReference>
<feature type="domain" description="Tyr recombinase" evidence="6">
    <location>
        <begin position="248"/>
        <end position="442"/>
    </location>
</feature>
<name>A0ABQ4GBP3_9ACTN</name>
<dbReference type="InterPro" id="IPR010998">
    <property type="entry name" value="Integrase_recombinase_N"/>
</dbReference>
<dbReference type="EMBL" id="BOOC01000059">
    <property type="protein sequence ID" value="GIH44462.1"/>
    <property type="molecule type" value="Genomic_DNA"/>
</dbReference>
<sequence length="455" mass="50583">MSSTFKRCGCRNPDTGKKYGEGKCPKLAQRDHGSWWARYSAPVGPDGKRRQPRIGPFRNKSEAEKGLRAALAKLDAGIIPADRSITVAAYLKQWITGKRSLAESTRSSYQEAIDLYFVPGLGHLKLTDLRETHLDQLYEAMGQINKLPEGEKPSELLRRLLAARARAPKKKLAEGETPGLKRQQPLKASRIHRVHRVMSSALGTAVKQRLIEHNPAEHVELPAARKVRPLVWTPERVARWEETGKVPSPVMVWTPDQCGVFLDTAEARGERLEALFHLVATRGLRRAEACRAMWANVDLDAGTLSVIEGEDDDERLKSETSWRTVALGEANVALLRAWRAKQMRERLAAGETWIDSGRIFTRENGAALDREEYVSDRFAAIVKAADLPPIRFHDLRHCAATLMLAAGVDMKVVSAELGHARYSFTADVYTSVVPQVAAAAAEATTAIIPRRSRRA</sequence>
<dbReference type="Gene3D" id="1.10.150.130">
    <property type="match status" value="1"/>
</dbReference>
<dbReference type="CDD" id="cd01189">
    <property type="entry name" value="INT_ICEBs1_C_like"/>
    <property type="match status" value="1"/>
</dbReference>
<comment type="caution">
    <text evidence="7">The sequence shown here is derived from an EMBL/GenBank/DDBJ whole genome shotgun (WGS) entry which is preliminary data.</text>
</comment>
<dbReference type="Proteomes" id="UP000603904">
    <property type="component" value="Unassembled WGS sequence"/>
</dbReference>
<dbReference type="InterPro" id="IPR013762">
    <property type="entry name" value="Integrase-like_cat_sf"/>
</dbReference>